<evidence type="ECO:0000313" key="1">
    <source>
        <dbReference type="EMBL" id="CAG8699408.1"/>
    </source>
</evidence>
<dbReference type="Gene3D" id="1.10.510.10">
    <property type="entry name" value="Transferase(Phosphotransferase) domain 1"/>
    <property type="match status" value="1"/>
</dbReference>
<gene>
    <name evidence="1" type="ORF">CPELLU_LOCUS11737</name>
</gene>
<protein>
    <submittedName>
        <fullName evidence="1">15959_t:CDS:1</fullName>
    </submittedName>
</protein>
<dbReference type="EMBL" id="CAJVQA010010667">
    <property type="protein sequence ID" value="CAG8699408.1"/>
    <property type="molecule type" value="Genomic_DNA"/>
</dbReference>
<dbReference type="SUPFAM" id="SSF56112">
    <property type="entry name" value="Protein kinase-like (PK-like)"/>
    <property type="match status" value="1"/>
</dbReference>
<comment type="caution">
    <text evidence="1">The sequence shown here is derived from an EMBL/GenBank/DDBJ whole genome shotgun (WGS) entry which is preliminary data.</text>
</comment>
<sequence>MYSWCYSMHCSGSFIESEYSSATDVHSFGVIMMESVTDKRPFDAIVGFKPNLYKWQSYKDLDKKNKFLAAD</sequence>
<accession>A0A9N9HPD4</accession>
<name>A0A9N9HPD4_9GLOM</name>
<dbReference type="InterPro" id="IPR011009">
    <property type="entry name" value="Kinase-like_dom_sf"/>
</dbReference>
<keyword evidence="2" id="KW-1185">Reference proteome</keyword>
<feature type="non-terminal residue" evidence="1">
    <location>
        <position position="1"/>
    </location>
</feature>
<dbReference type="Proteomes" id="UP000789759">
    <property type="component" value="Unassembled WGS sequence"/>
</dbReference>
<dbReference type="AlphaFoldDB" id="A0A9N9HPD4"/>
<evidence type="ECO:0000313" key="2">
    <source>
        <dbReference type="Proteomes" id="UP000789759"/>
    </source>
</evidence>
<reference evidence="1" key="1">
    <citation type="submission" date="2021-06" db="EMBL/GenBank/DDBJ databases">
        <authorList>
            <person name="Kallberg Y."/>
            <person name="Tangrot J."/>
            <person name="Rosling A."/>
        </authorList>
    </citation>
    <scope>NUCLEOTIDE SEQUENCE</scope>
    <source>
        <strain evidence="1">FL966</strain>
    </source>
</reference>
<dbReference type="OrthoDB" id="1103805at2759"/>
<proteinExistence type="predicted"/>
<organism evidence="1 2">
    <name type="scientific">Cetraspora pellucida</name>
    <dbReference type="NCBI Taxonomy" id="1433469"/>
    <lineage>
        <taxon>Eukaryota</taxon>
        <taxon>Fungi</taxon>
        <taxon>Fungi incertae sedis</taxon>
        <taxon>Mucoromycota</taxon>
        <taxon>Glomeromycotina</taxon>
        <taxon>Glomeromycetes</taxon>
        <taxon>Diversisporales</taxon>
        <taxon>Gigasporaceae</taxon>
        <taxon>Cetraspora</taxon>
    </lineage>
</organism>